<dbReference type="Proteomes" id="UP000617951">
    <property type="component" value="Unassembled WGS sequence"/>
</dbReference>
<dbReference type="InterPro" id="IPR015421">
    <property type="entry name" value="PyrdxlP-dep_Trfase_major"/>
</dbReference>
<protein>
    <submittedName>
        <fullName evidence="1">Methionine gamma-lyase family protein</fullName>
    </submittedName>
</protein>
<evidence type="ECO:0000313" key="2">
    <source>
        <dbReference type="Proteomes" id="UP000617951"/>
    </source>
</evidence>
<organism evidence="1 2">
    <name type="scientific">Guopingia tenuis</name>
    <dbReference type="NCBI Taxonomy" id="2763656"/>
    <lineage>
        <taxon>Bacteria</taxon>
        <taxon>Bacillati</taxon>
        <taxon>Bacillota</taxon>
        <taxon>Clostridia</taxon>
        <taxon>Christensenellales</taxon>
        <taxon>Christensenellaceae</taxon>
        <taxon>Guopingia</taxon>
    </lineage>
</organism>
<gene>
    <name evidence="1" type="ORF">H8693_01325</name>
</gene>
<dbReference type="PANTHER" id="PTHR46658:SF1">
    <property type="entry name" value="CYS OR MET METABOLISM PYRIDOXAL-PHOSPHATE-DEPENDENT ENZYME"/>
    <property type="match status" value="1"/>
</dbReference>
<accession>A0A926DG79</accession>
<proteinExistence type="predicted"/>
<evidence type="ECO:0000313" key="1">
    <source>
        <dbReference type="EMBL" id="MBC8537571.1"/>
    </source>
</evidence>
<sequence length="439" mass="48174">MDRKGFKGAETALKTADQFLCDTFQISPAIAEFVEKTMGELQPQFAEYQEICEINSYKVIRAFRDCGVSSRHFYGTTGYGYSDEGREKLGEVFAEIFGAERALVSPLISSGTHAINIALFGLLRPLDTLFSITGRPYDTLSTAIGLDGEEGNGSLRDFAVQYRQCDLINGRIDIDTVLDTLYIDKKIKIVYIQRSRGYELRPAIRIDEIAEVIRRVKEKFPEVYIVVDNCYGEFCETREPTEVGADVIIGSLIKNPGAGIAPTGAYIAGTQKAIRLISQRMTCAGIGDEIGSYLAGYLPFFQGIYFAPGVVKNALCGATLSAAVFSKLGYEVFPTASAKRSDITQAILTKTENELVELIRAVQKASPIDSNVVPYPWDMPGYQDKVIMAAGSFIQGSSIELSADAPIKKPYVAYFQGGLTLENIKLALMLALTYMKVPV</sequence>
<dbReference type="Gene3D" id="3.90.1150.60">
    <property type="entry name" value="Methioning gamme-lyase, C-terminal domain"/>
    <property type="match status" value="1"/>
</dbReference>
<dbReference type="EMBL" id="JACRSS010000001">
    <property type="protein sequence ID" value="MBC8537571.1"/>
    <property type="molecule type" value="Genomic_DNA"/>
</dbReference>
<dbReference type="AlphaFoldDB" id="A0A926DG79"/>
<dbReference type="Gene3D" id="3.40.640.10">
    <property type="entry name" value="Type I PLP-dependent aspartate aminotransferase-like (Major domain)"/>
    <property type="match status" value="1"/>
</dbReference>
<dbReference type="InterPro" id="IPR009651">
    <property type="entry name" value="Met_g_lyase_put"/>
</dbReference>
<dbReference type="SUPFAM" id="SSF53383">
    <property type="entry name" value="PLP-dependent transferases"/>
    <property type="match status" value="1"/>
</dbReference>
<comment type="caution">
    <text evidence="1">The sequence shown here is derived from an EMBL/GenBank/DDBJ whole genome shotgun (WGS) entry which is preliminary data.</text>
</comment>
<dbReference type="Pfam" id="PF06838">
    <property type="entry name" value="Met_gamma_lyase"/>
    <property type="match status" value="1"/>
</dbReference>
<name>A0A926DG79_9FIRM</name>
<dbReference type="InterPro" id="IPR015424">
    <property type="entry name" value="PyrdxlP-dep_Trfase"/>
</dbReference>
<keyword evidence="2" id="KW-1185">Reference proteome</keyword>
<reference evidence="1" key="1">
    <citation type="submission" date="2020-08" db="EMBL/GenBank/DDBJ databases">
        <title>Genome public.</title>
        <authorList>
            <person name="Liu C."/>
            <person name="Sun Q."/>
        </authorList>
    </citation>
    <scope>NUCLEOTIDE SEQUENCE</scope>
    <source>
        <strain evidence="1">NSJ-63</strain>
    </source>
</reference>
<dbReference type="PANTHER" id="PTHR46658">
    <property type="entry name" value="CYS OR MET METABOLISM PYRIDOXAL-PHOSPHATE-DEPENDENT ENZYME"/>
    <property type="match status" value="1"/>
</dbReference>